<organism evidence="2 3">
    <name type="scientific">Cylindrotheca closterium</name>
    <dbReference type="NCBI Taxonomy" id="2856"/>
    <lineage>
        <taxon>Eukaryota</taxon>
        <taxon>Sar</taxon>
        <taxon>Stramenopiles</taxon>
        <taxon>Ochrophyta</taxon>
        <taxon>Bacillariophyta</taxon>
        <taxon>Bacillariophyceae</taxon>
        <taxon>Bacillariophycidae</taxon>
        <taxon>Bacillariales</taxon>
        <taxon>Bacillariaceae</taxon>
        <taxon>Cylindrotheca</taxon>
    </lineage>
</organism>
<accession>A0AAD2FD20</accession>
<proteinExistence type="predicted"/>
<feature type="signal peptide" evidence="1">
    <location>
        <begin position="1"/>
        <end position="15"/>
    </location>
</feature>
<gene>
    <name evidence="2" type="ORF">CYCCA115_LOCUS1414</name>
</gene>
<dbReference type="Proteomes" id="UP001295423">
    <property type="component" value="Unassembled WGS sequence"/>
</dbReference>
<evidence type="ECO:0008006" key="4">
    <source>
        <dbReference type="Google" id="ProtNLM"/>
    </source>
</evidence>
<name>A0AAD2FD20_9STRA</name>
<evidence type="ECO:0000313" key="2">
    <source>
        <dbReference type="EMBL" id="CAJ1928185.1"/>
    </source>
</evidence>
<feature type="chain" id="PRO_5042095592" description="RxLR effector protein" evidence="1">
    <location>
        <begin position="16"/>
        <end position="171"/>
    </location>
</feature>
<evidence type="ECO:0000256" key="1">
    <source>
        <dbReference type="SAM" id="SignalP"/>
    </source>
</evidence>
<comment type="caution">
    <text evidence="2">The sequence shown here is derived from an EMBL/GenBank/DDBJ whole genome shotgun (WGS) entry which is preliminary data.</text>
</comment>
<protein>
    <recommendedName>
        <fullName evidence="4">RxLR effector protein</fullName>
    </recommendedName>
</protein>
<keyword evidence="3" id="KW-1185">Reference proteome</keyword>
<sequence length="171" mass="19117">MKFITLLSLVGLVASFAPQEAGRPSTEINSLFDNIANMDLFSPVKDQNDYGARNKKKLAVGKIGSGSYVPAGLTADEYNKIRNKEAAKKKANYERNVKKAGIFTDYTDWYIKRGTDQSQKWKKDVTLGHEMAKTKYDWQDIGDAKRKYRGAAAAEATKKAAPKKKRTLFGK</sequence>
<evidence type="ECO:0000313" key="3">
    <source>
        <dbReference type="Proteomes" id="UP001295423"/>
    </source>
</evidence>
<dbReference type="AlphaFoldDB" id="A0AAD2FD20"/>
<reference evidence="2" key="1">
    <citation type="submission" date="2023-08" db="EMBL/GenBank/DDBJ databases">
        <authorList>
            <person name="Audoor S."/>
            <person name="Bilcke G."/>
        </authorList>
    </citation>
    <scope>NUCLEOTIDE SEQUENCE</scope>
</reference>
<dbReference type="EMBL" id="CAKOGP040000036">
    <property type="protein sequence ID" value="CAJ1928185.1"/>
    <property type="molecule type" value="Genomic_DNA"/>
</dbReference>
<keyword evidence="1" id="KW-0732">Signal</keyword>